<dbReference type="SMART" id="SM00091">
    <property type="entry name" value="PAS"/>
    <property type="match status" value="1"/>
</dbReference>
<dbReference type="GO" id="GO:0005886">
    <property type="term" value="C:plasma membrane"/>
    <property type="evidence" value="ECO:0007669"/>
    <property type="project" value="TreeGrafter"/>
</dbReference>
<dbReference type="InterPro" id="IPR036097">
    <property type="entry name" value="HisK_dim/P_sf"/>
</dbReference>
<dbReference type="EC" id="2.7.13.3" evidence="2"/>
<keyword evidence="6" id="KW-0902">Two-component regulatory system</keyword>
<feature type="domain" description="Histidine kinase" evidence="9">
    <location>
        <begin position="181"/>
        <end position="401"/>
    </location>
</feature>
<keyword evidence="8" id="KW-1133">Transmembrane helix</keyword>
<evidence type="ECO:0000259" key="10">
    <source>
        <dbReference type="PROSITE" id="PS50112"/>
    </source>
</evidence>
<dbReference type="InterPro" id="IPR036890">
    <property type="entry name" value="HATPase_C_sf"/>
</dbReference>
<dbReference type="GO" id="GO:0004721">
    <property type="term" value="F:phosphoprotein phosphatase activity"/>
    <property type="evidence" value="ECO:0007669"/>
    <property type="project" value="TreeGrafter"/>
</dbReference>
<sequence length="406" mass="46352">MKFLDQNTIIIFQLVLIIILLFLYLRLTKKLQIVARDFKKTKIKIERDKAKEEAMLSSIGDGVVATDKDGKIIFFNQATKDMLAWGNDMMGKKLGEISLLADEKGLHIPLEKHPLHLSLIKRKKIITSNYHFVRKDNVDMAVYISAMPIILNNEIIGAIEVFRNITQEKEIDKIKSEFVFLASHQLRTPLSTINWYVEMLLSGDAGPITEDQKKYLQEVYAGNHRMVEMVNDLLNVSRLDLGTLPVQLVPINIFDLIIETEKESAGIIEDNHLTINKTVNKDLLEIFSDTKMMRMLLQNLITNAIKYTPPKGTISISVEPQNKKEFKITIADTGYGIPETSKTKIFTKLYRAENVMEKEITGTGLGLYMVKSIVEQFGGKIWFESIENVGTKFFVTFPYKPTITKK</sequence>
<accession>A0A1F6NXB4</accession>
<dbReference type="SMART" id="SM00388">
    <property type="entry name" value="HisKA"/>
    <property type="match status" value="1"/>
</dbReference>
<dbReference type="CDD" id="cd00075">
    <property type="entry name" value="HATPase"/>
    <property type="match status" value="1"/>
</dbReference>
<evidence type="ECO:0000256" key="7">
    <source>
        <dbReference type="ARBA" id="ARBA00023136"/>
    </source>
</evidence>
<dbReference type="PANTHER" id="PTHR45453">
    <property type="entry name" value="PHOSPHATE REGULON SENSOR PROTEIN PHOR"/>
    <property type="match status" value="1"/>
</dbReference>
<evidence type="ECO:0000313" key="12">
    <source>
        <dbReference type="Proteomes" id="UP000178490"/>
    </source>
</evidence>
<dbReference type="SUPFAM" id="SSF55874">
    <property type="entry name" value="ATPase domain of HSP90 chaperone/DNA topoisomerase II/histidine kinase"/>
    <property type="match status" value="1"/>
</dbReference>
<dbReference type="PROSITE" id="PS50109">
    <property type="entry name" value="HIS_KIN"/>
    <property type="match status" value="1"/>
</dbReference>
<dbReference type="Proteomes" id="UP000178490">
    <property type="component" value="Unassembled WGS sequence"/>
</dbReference>
<name>A0A1F6NXB4_9BACT</name>
<evidence type="ECO:0000259" key="9">
    <source>
        <dbReference type="PROSITE" id="PS50109"/>
    </source>
</evidence>
<keyword evidence="4" id="KW-0808">Transferase</keyword>
<dbReference type="Gene3D" id="3.30.565.10">
    <property type="entry name" value="Histidine kinase-like ATPase, C-terminal domain"/>
    <property type="match status" value="1"/>
</dbReference>
<evidence type="ECO:0000256" key="6">
    <source>
        <dbReference type="ARBA" id="ARBA00023012"/>
    </source>
</evidence>
<feature type="domain" description="PAS" evidence="10">
    <location>
        <begin position="48"/>
        <end position="85"/>
    </location>
</feature>
<dbReference type="GO" id="GO:0016036">
    <property type="term" value="P:cellular response to phosphate starvation"/>
    <property type="evidence" value="ECO:0007669"/>
    <property type="project" value="TreeGrafter"/>
</dbReference>
<keyword evidence="8" id="KW-0812">Transmembrane</keyword>
<evidence type="ECO:0000256" key="4">
    <source>
        <dbReference type="ARBA" id="ARBA00022679"/>
    </source>
</evidence>
<comment type="caution">
    <text evidence="11">The sequence shown here is derived from an EMBL/GenBank/DDBJ whole genome shotgun (WGS) entry which is preliminary data.</text>
</comment>
<dbReference type="SMART" id="SM00387">
    <property type="entry name" value="HATPase_c"/>
    <property type="match status" value="1"/>
</dbReference>
<keyword evidence="7 8" id="KW-0472">Membrane</keyword>
<proteinExistence type="predicted"/>
<dbReference type="InterPro" id="IPR050351">
    <property type="entry name" value="BphY/WalK/GraS-like"/>
</dbReference>
<evidence type="ECO:0000256" key="8">
    <source>
        <dbReference type="SAM" id="Phobius"/>
    </source>
</evidence>
<gene>
    <name evidence="11" type="ORF">A2537_00260</name>
</gene>
<dbReference type="FunFam" id="3.30.565.10:FF:000006">
    <property type="entry name" value="Sensor histidine kinase WalK"/>
    <property type="match status" value="1"/>
</dbReference>
<dbReference type="InterPro" id="IPR035965">
    <property type="entry name" value="PAS-like_dom_sf"/>
</dbReference>
<dbReference type="CDD" id="cd00082">
    <property type="entry name" value="HisKA"/>
    <property type="match status" value="1"/>
</dbReference>
<protein>
    <recommendedName>
        <fullName evidence="2">histidine kinase</fullName>
        <ecNumber evidence="2">2.7.13.3</ecNumber>
    </recommendedName>
</protein>
<dbReference type="SUPFAM" id="SSF47384">
    <property type="entry name" value="Homodimeric domain of signal transducing histidine kinase"/>
    <property type="match status" value="1"/>
</dbReference>
<organism evidence="11 12">
    <name type="scientific">Candidatus Magasanikbacteria bacterium RIFOXYD2_FULL_36_9</name>
    <dbReference type="NCBI Taxonomy" id="1798707"/>
    <lineage>
        <taxon>Bacteria</taxon>
        <taxon>Candidatus Magasanikiibacteriota</taxon>
    </lineage>
</organism>
<dbReference type="PRINTS" id="PR00344">
    <property type="entry name" value="BCTRLSENSOR"/>
</dbReference>
<evidence type="ECO:0000256" key="5">
    <source>
        <dbReference type="ARBA" id="ARBA00022777"/>
    </source>
</evidence>
<dbReference type="InterPro" id="IPR003594">
    <property type="entry name" value="HATPase_dom"/>
</dbReference>
<evidence type="ECO:0000256" key="2">
    <source>
        <dbReference type="ARBA" id="ARBA00012438"/>
    </source>
</evidence>
<keyword evidence="5" id="KW-0418">Kinase</keyword>
<dbReference type="InterPro" id="IPR005467">
    <property type="entry name" value="His_kinase_dom"/>
</dbReference>
<dbReference type="Pfam" id="PF13426">
    <property type="entry name" value="PAS_9"/>
    <property type="match status" value="1"/>
</dbReference>
<dbReference type="PROSITE" id="PS50112">
    <property type="entry name" value="PAS"/>
    <property type="match status" value="1"/>
</dbReference>
<comment type="catalytic activity">
    <reaction evidence="1">
        <text>ATP + protein L-histidine = ADP + protein N-phospho-L-histidine.</text>
        <dbReference type="EC" id="2.7.13.3"/>
    </reaction>
</comment>
<dbReference type="EMBL" id="MFRC01000063">
    <property type="protein sequence ID" value="OGH88555.1"/>
    <property type="molecule type" value="Genomic_DNA"/>
</dbReference>
<feature type="transmembrane region" description="Helical" evidence="8">
    <location>
        <begin position="6"/>
        <end position="25"/>
    </location>
</feature>
<dbReference type="CDD" id="cd00130">
    <property type="entry name" value="PAS"/>
    <property type="match status" value="1"/>
</dbReference>
<dbReference type="PANTHER" id="PTHR45453:SF1">
    <property type="entry name" value="PHOSPHATE REGULON SENSOR PROTEIN PHOR"/>
    <property type="match status" value="1"/>
</dbReference>
<dbReference type="InterPro" id="IPR003661">
    <property type="entry name" value="HisK_dim/P_dom"/>
</dbReference>
<dbReference type="InterPro" id="IPR004358">
    <property type="entry name" value="Sig_transdc_His_kin-like_C"/>
</dbReference>
<dbReference type="Pfam" id="PF02518">
    <property type="entry name" value="HATPase_c"/>
    <property type="match status" value="1"/>
</dbReference>
<dbReference type="SUPFAM" id="SSF55785">
    <property type="entry name" value="PYP-like sensor domain (PAS domain)"/>
    <property type="match status" value="1"/>
</dbReference>
<dbReference type="Gene3D" id="3.30.450.20">
    <property type="entry name" value="PAS domain"/>
    <property type="match status" value="1"/>
</dbReference>
<dbReference type="InterPro" id="IPR000014">
    <property type="entry name" value="PAS"/>
</dbReference>
<reference evidence="11 12" key="1">
    <citation type="journal article" date="2016" name="Nat. Commun.">
        <title>Thousands of microbial genomes shed light on interconnected biogeochemical processes in an aquifer system.</title>
        <authorList>
            <person name="Anantharaman K."/>
            <person name="Brown C.T."/>
            <person name="Hug L.A."/>
            <person name="Sharon I."/>
            <person name="Castelle C.J."/>
            <person name="Probst A.J."/>
            <person name="Thomas B.C."/>
            <person name="Singh A."/>
            <person name="Wilkins M.J."/>
            <person name="Karaoz U."/>
            <person name="Brodie E.L."/>
            <person name="Williams K.H."/>
            <person name="Hubbard S.S."/>
            <person name="Banfield J.F."/>
        </authorList>
    </citation>
    <scope>NUCLEOTIDE SEQUENCE [LARGE SCALE GENOMIC DNA]</scope>
</reference>
<keyword evidence="3" id="KW-0597">Phosphoprotein</keyword>
<dbReference type="Gene3D" id="1.10.287.130">
    <property type="match status" value="1"/>
</dbReference>
<evidence type="ECO:0000256" key="1">
    <source>
        <dbReference type="ARBA" id="ARBA00000085"/>
    </source>
</evidence>
<dbReference type="GO" id="GO:0000155">
    <property type="term" value="F:phosphorelay sensor kinase activity"/>
    <property type="evidence" value="ECO:0007669"/>
    <property type="project" value="InterPro"/>
</dbReference>
<dbReference type="AlphaFoldDB" id="A0A1F6NXB4"/>
<dbReference type="Pfam" id="PF00512">
    <property type="entry name" value="HisKA"/>
    <property type="match status" value="1"/>
</dbReference>
<evidence type="ECO:0000313" key="11">
    <source>
        <dbReference type="EMBL" id="OGH88555.1"/>
    </source>
</evidence>
<evidence type="ECO:0000256" key="3">
    <source>
        <dbReference type="ARBA" id="ARBA00022553"/>
    </source>
</evidence>